<organism evidence="6 7">
    <name type="scientific">Luteimonas salinilitoris</name>
    <dbReference type="NCBI Taxonomy" id="3237697"/>
    <lineage>
        <taxon>Bacteria</taxon>
        <taxon>Pseudomonadati</taxon>
        <taxon>Pseudomonadota</taxon>
        <taxon>Gammaproteobacteria</taxon>
        <taxon>Lysobacterales</taxon>
        <taxon>Lysobacteraceae</taxon>
        <taxon>Luteimonas</taxon>
    </lineage>
</organism>
<accession>A0ABV4HQ07</accession>
<dbReference type="InterPro" id="IPR050811">
    <property type="entry name" value="Phosphate_ABC_transporter"/>
</dbReference>
<feature type="signal peptide" evidence="4">
    <location>
        <begin position="1"/>
        <end position="31"/>
    </location>
</feature>
<comment type="similarity">
    <text evidence="1 4">Belongs to the PstS family.</text>
</comment>
<keyword evidence="4" id="KW-0574">Periplasm</keyword>
<dbReference type="PANTHER" id="PTHR30570:SF1">
    <property type="entry name" value="PHOSPHATE-BINDING PROTEIN PSTS"/>
    <property type="match status" value="1"/>
</dbReference>
<feature type="domain" description="PBP" evidence="5">
    <location>
        <begin position="38"/>
        <end position="272"/>
    </location>
</feature>
<evidence type="ECO:0000313" key="7">
    <source>
        <dbReference type="Proteomes" id="UP001566331"/>
    </source>
</evidence>
<comment type="caution">
    <text evidence="6">The sequence shown here is derived from an EMBL/GenBank/DDBJ whole genome shotgun (WGS) entry which is preliminary data.</text>
</comment>
<dbReference type="NCBIfam" id="TIGR02136">
    <property type="entry name" value="ptsS_2"/>
    <property type="match status" value="1"/>
</dbReference>
<keyword evidence="4" id="KW-0964">Secreted</keyword>
<evidence type="ECO:0000313" key="6">
    <source>
        <dbReference type="EMBL" id="MEZ0474834.1"/>
    </source>
</evidence>
<dbReference type="InterPro" id="IPR024370">
    <property type="entry name" value="PBP_domain"/>
</dbReference>
<dbReference type="CDD" id="cd13654">
    <property type="entry name" value="PBP2_phosphate_like_2"/>
    <property type="match status" value="1"/>
</dbReference>
<feature type="chain" id="PRO_5044983625" description="Phosphate-binding protein" evidence="4">
    <location>
        <begin position="32"/>
        <end position="324"/>
    </location>
</feature>
<dbReference type="SUPFAM" id="SSF53850">
    <property type="entry name" value="Periplasmic binding protein-like II"/>
    <property type="match status" value="1"/>
</dbReference>
<keyword evidence="7" id="KW-1185">Reference proteome</keyword>
<dbReference type="PANTHER" id="PTHR30570">
    <property type="entry name" value="PERIPLASMIC PHOSPHATE BINDING COMPONENT OF PHOSPHATE ABC TRANSPORTER"/>
    <property type="match status" value="1"/>
</dbReference>
<evidence type="ECO:0000259" key="5">
    <source>
        <dbReference type="Pfam" id="PF12849"/>
    </source>
</evidence>
<evidence type="ECO:0000256" key="1">
    <source>
        <dbReference type="ARBA" id="ARBA00008725"/>
    </source>
</evidence>
<comment type="function">
    <text evidence="4">Involved in the system for phosphate transport across the cytoplasmic membrane.</text>
</comment>
<dbReference type="InterPro" id="IPR011862">
    <property type="entry name" value="Phos-bd"/>
</dbReference>
<dbReference type="Proteomes" id="UP001566331">
    <property type="component" value="Unassembled WGS sequence"/>
</dbReference>
<dbReference type="RefSeq" id="WP_370564498.1">
    <property type="nucleotide sequence ID" value="NZ_JBFWIB010000008.1"/>
</dbReference>
<reference evidence="6 7" key="1">
    <citation type="submission" date="2024-07" db="EMBL/GenBank/DDBJ databases">
        <title>Luteimonas salilacus sp. nov., isolated from the shore soil of Salt Lake in Tibet of China.</title>
        <authorList>
            <person name="Zhang X."/>
            <person name="Li A."/>
        </authorList>
    </citation>
    <scope>NUCLEOTIDE SEQUENCE [LARGE SCALE GENOMIC DNA]</scope>
    <source>
        <strain evidence="6 7">B3-2-R+30</strain>
    </source>
</reference>
<evidence type="ECO:0000256" key="2">
    <source>
        <dbReference type="ARBA" id="ARBA00022448"/>
    </source>
</evidence>
<dbReference type="Pfam" id="PF12849">
    <property type="entry name" value="PBP_like_2"/>
    <property type="match status" value="1"/>
</dbReference>
<protein>
    <recommendedName>
        <fullName evidence="4">Phosphate-binding protein</fullName>
    </recommendedName>
</protein>
<dbReference type="Gene3D" id="3.40.190.10">
    <property type="entry name" value="Periplasmic binding protein-like II"/>
    <property type="match status" value="2"/>
</dbReference>
<dbReference type="EMBL" id="JBFWIC010000010">
    <property type="protein sequence ID" value="MEZ0474834.1"/>
    <property type="molecule type" value="Genomic_DNA"/>
</dbReference>
<evidence type="ECO:0000256" key="3">
    <source>
        <dbReference type="ARBA" id="ARBA00022729"/>
    </source>
</evidence>
<comment type="subcellular location">
    <subcellularLocation>
        <location evidence="4">Periplasm</location>
    </subcellularLocation>
    <subcellularLocation>
        <location evidence="4">Secreted</location>
    </subcellularLocation>
</comment>
<evidence type="ECO:0000256" key="4">
    <source>
        <dbReference type="RuleBase" id="RU367119"/>
    </source>
</evidence>
<name>A0ABV4HQ07_9GAMM</name>
<proteinExistence type="inferred from homology"/>
<keyword evidence="2 4" id="KW-0813">Transport</keyword>
<sequence>MNMSAVARAHMPMAITACGLAVLLAACGEQADTPARITAETILVDGSSTVYPLTREAARRFRRSARGAEAVDVRFSGTTAGFRRFCAGETDIANASRPMNREEEAECARNGIEHMRLPIATDAVSIVVHPDNGWAHDISIEELGRLWAPEAEGRVGRWRDLRSDWPDRPIVLFGRGQDSGTYDYFTESVTGAARRSRHDYTASEDEELLAEGIAGEPDALGFFGIGAYHRHWDSLKLLAVDNGQGPVFPTLDTVKAGRYQPLSRPLYLYVNLDAFARKPQLRPFLRSYLGGLRSWIHFTGFIPLGANAYAESLQRLAENGTQAP</sequence>
<keyword evidence="4" id="KW-0592">Phosphate transport</keyword>
<keyword evidence="3 4" id="KW-0732">Signal</keyword>
<gene>
    <name evidence="6" type="ORF">AB6713_09405</name>
</gene>